<protein>
    <recommendedName>
        <fullName evidence="1">DUF5641 domain-containing protein</fullName>
    </recommendedName>
</protein>
<dbReference type="OrthoDB" id="6622149at2759"/>
<evidence type="ECO:0000313" key="2">
    <source>
        <dbReference type="EMBL" id="KMQ82494.1"/>
    </source>
</evidence>
<dbReference type="EMBL" id="LBMM01024967">
    <property type="protein sequence ID" value="KMQ82494.1"/>
    <property type="molecule type" value="Genomic_DNA"/>
</dbReference>
<dbReference type="AlphaFoldDB" id="A0A0J7JWL4"/>
<dbReference type="InterPro" id="IPR040676">
    <property type="entry name" value="DUF5641"/>
</dbReference>
<organism evidence="2 3">
    <name type="scientific">Lasius niger</name>
    <name type="common">Black garden ant</name>
    <dbReference type="NCBI Taxonomy" id="67767"/>
    <lineage>
        <taxon>Eukaryota</taxon>
        <taxon>Metazoa</taxon>
        <taxon>Ecdysozoa</taxon>
        <taxon>Arthropoda</taxon>
        <taxon>Hexapoda</taxon>
        <taxon>Insecta</taxon>
        <taxon>Pterygota</taxon>
        <taxon>Neoptera</taxon>
        <taxon>Endopterygota</taxon>
        <taxon>Hymenoptera</taxon>
        <taxon>Apocrita</taxon>
        <taxon>Aculeata</taxon>
        <taxon>Formicoidea</taxon>
        <taxon>Formicidae</taxon>
        <taxon>Formicinae</taxon>
        <taxon>Lasius</taxon>
        <taxon>Lasius</taxon>
    </lineage>
</organism>
<evidence type="ECO:0000259" key="1">
    <source>
        <dbReference type="Pfam" id="PF18701"/>
    </source>
</evidence>
<dbReference type="PaxDb" id="67767-A0A0J7JWL4"/>
<gene>
    <name evidence="2" type="ORF">RF55_22757</name>
</gene>
<proteinExistence type="predicted"/>
<dbReference type="Proteomes" id="UP000036403">
    <property type="component" value="Unassembled WGS sequence"/>
</dbReference>
<evidence type="ECO:0000313" key="3">
    <source>
        <dbReference type="Proteomes" id="UP000036403"/>
    </source>
</evidence>
<name>A0A0J7JWL4_LASNI</name>
<dbReference type="Pfam" id="PF18701">
    <property type="entry name" value="DUF5641"/>
    <property type="match status" value="1"/>
</dbReference>
<feature type="domain" description="DUF5641" evidence="1">
    <location>
        <begin position="58"/>
        <end position="151"/>
    </location>
</feature>
<keyword evidence="3" id="KW-1185">Reference proteome</keyword>
<dbReference type="PANTHER" id="PTHR47331">
    <property type="entry name" value="PHD-TYPE DOMAIN-CONTAINING PROTEIN"/>
    <property type="match status" value="1"/>
</dbReference>
<comment type="caution">
    <text evidence="2">The sequence shown here is derived from an EMBL/GenBank/DDBJ whole genome shotgun (WGS) entry which is preliminary data.</text>
</comment>
<sequence>MSTLLTQVEACLNSRPFQALSDGPEDLSALTPGHFLVGSALTAVPEPSLLDHPPNRLTRWQLLQRMRDHFWERWSKEYLHFLTHWPKWLKKKTGFDVGRLCLIRQENTPPTRWPLARIVRVHPGEDGQIRVVTVRTAASEFTRPIVKLILLPVSDADVEESQA</sequence>
<accession>A0A0J7JWL4</accession>
<dbReference type="PANTHER" id="PTHR47331:SF1">
    <property type="entry name" value="GAG-LIKE PROTEIN"/>
    <property type="match status" value="1"/>
</dbReference>
<reference evidence="2 3" key="1">
    <citation type="submission" date="2015-04" db="EMBL/GenBank/DDBJ databases">
        <title>Lasius niger genome sequencing.</title>
        <authorList>
            <person name="Konorov E.A."/>
            <person name="Nikitin M.A."/>
            <person name="Kirill M.V."/>
            <person name="Chang P."/>
        </authorList>
    </citation>
    <scope>NUCLEOTIDE SEQUENCE [LARGE SCALE GENOMIC DNA]</scope>
    <source>
        <tissue evidence="2">Whole</tissue>
    </source>
</reference>